<keyword evidence="5 8" id="KW-0863">Zinc-finger</keyword>
<dbReference type="Gene3D" id="3.30.40.10">
    <property type="entry name" value="Zinc/RING finger domain, C3HC4 (zinc finger)"/>
    <property type="match status" value="1"/>
</dbReference>
<feature type="compositionally biased region" description="Low complexity" evidence="9">
    <location>
        <begin position="171"/>
        <end position="233"/>
    </location>
</feature>
<evidence type="ECO:0000256" key="5">
    <source>
        <dbReference type="ARBA" id="ARBA00022771"/>
    </source>
</evidence>
<evidence type="ECO:0000256" key="1">
    <source>
        <dbReference type="ARBA" id="ARBA00004123"/>
    </source>
</evidence>
<reference evidence="11" key="1">
    <citation type="submission" date="2015-11" db="EMBL/GenBank/DDBJ databases">
        <title>De novo transcriptome assembly of four potential Pierce s Disease insect vectors from Arizona vineyards.</title>
        <authorList>
            <person name="Tassone E.E."/>
        </authorList>
    </citation>
    <scope>NUCLEOTIDE SEQUENCE</scope>
</reference>
<evidence type="ECO:0000256" key="6">
    <source>
        <dbReference type="ARBA" id="ARBA00022833"/>
    </source>
</evidence>
<dbReference type="AlphaFoldDB" id="A0A1B6FPR3"/>
<evidence type="ECO:0000313" key="12">
    <source>
        <dbReference type="EMBL" id="JAS65287.1"/>
    </source>
</evidence>
<comment type="similarity">
    <text evidence="2">Belongs to the Integrator subunit 12 family.</text>
</comment>
<dbReference type="SMART" id="SM00249">
    <property type="entry name" value="PHD"/>
    <property type="match status" value="1"/>
</dbReference>
<dbReference type="EMBL" id="GECZ01004482">
    <property type="protein sequence ID" value="JAS65287.1"/>
    <property type="molecule type" value="Transcribed_RNA"/>
</dbReference>
<gene>
    <name evidence="11" type="ORF">g.8669</name>
    <name evidence="12" type="ORF">g.8670</name>
</gene>
<dbReference type="InterPro" id="IPR019787">
    <property type="entry name" value="Znf_PHD-finger"/>
</dbReference>
<dbReference type="InterPro" id="IPR011011">
    <property type="entry name" value="Znf_FYVE_PHD"/>
</dbReference>
<protein>
    <recommendedName>
        <fullName evidence="3">Integrator complex subunit 12</fullName>
    </recommendedName>
</protein>
<dbReference type="SUPFAM" id="SSF57903">
    <property type="entry name" value="FYVE/PHD zinc finger"/>
    <property type="match status" value="1"/>
</dbReference>
<dbReference type="PANTHER" id="PTHR13415">
    <property type="entry name" value="NUCLEAR FACTOR-RELATED"/>
    <property type="match status" value="1"/>
</dbReference>
<dbReference type="PANTHER" id="PTHR13415:SF2">
    <property type="entry name" value="INTEGRATOR COMPLEX SUBUNIT 12"/>
    <property type="match status" value="1"/>
</dbReference>
<dbReference type="GO" id="GO:0008270">
    <property type="term" value="F:zinc ion binding"/>
    <property type="evidence" value="ECO:0007669"/>
    <property type="project" value="UniProtKB-KW"/>
</dbReference>
<dbReference type="CDD" id="cd15501">
    <property type="entry name" value="PHD_Int12"/>
    <property type="match status" value="1"/>
</dbReference>
<organism evidence="11">
    <name type="scientific">Cuerna arida</name>
    <dbReference type="NCBI Taxonomy" id="1464854"/>
    <lineage>
        <taxon>Eukaryota</taxon>
        <taxon>Metazoa</taxon>
        <taxon>Ecdysozoa</taxon>
        <taxon>Arthropoda</taxon>
        <taxon>Hexapoda</taxon>
        <taxon>Insecta</taxon>
        <taxon>Pterygota</taxon>
        <taxon>Neoptera</taxon>
        <taxon>Paraneoptera</taxon>
        <taxon>Hemiptera</taxon>
        <taxon>Auchenorrhyncha</taxon>
        <taxon>Membracoidea</taxon>
        <taxon>Cicadellidae</taxon>
        <taxon>Cicadellinae</taxon>
        <taxon>Proconiini</taxon>
        <taxon>Cuerna</taxon>
    </lineage>
</organism>
<keyword evidence="6" id="KW-0862">Zinc</keyword>
<evidence type="ECO:0000259" key="10">
    <source>
        <dbReference type="PROSITE" id="PS50016"/>
    </source>
</evidence>
<dbReference type="EMBL" id="GECZ01017628">
    <property type="protein sequence ID" value="JAS52141.1"/>
    <property type="molecule type" value="Transcribed_RNA"/>
</dbReference>
<evidence type="ECO:0000256" key="3">
    <source>
        <dbReference type="ARBA" id="ARBA00016814"/>
    </source>
</evidence>
<dbReference type="PROSITE" id="PS01359">
    <property type="entry name" value="ZF_PHD_1"/>
    <property type="match status" value="1"/>
</dbReference>
<dbReference type="GO" id="GO:0160232">
    <property type="term" value="C:INTAC complex"/>
    <property type="evidence" value="ECO:0007669"/>
    <property type="project" value="UniProtKB-ARBA"/>
</dbReference>
<feature type="domain" description="PHD-type" evidence="10">
    <location>
        <begin position="109"/>
        <end position="164"/>
    </location>
</feature>
<dbReference type="PROSITE" id="PS50016">
    <property type="entry name" value="ZF_PHD_2"/>
    <property type="match status" value="1"/>
</dbReference>
<dbReference type="InterPro" id="IPR001965">
    <property type="entry name" value="Znf_PHD"/>
</dbReference>
<accession>A0A1B6FPR3</accession>
<name>A0A1B6FPR3_9HEMI</name>
<dbReference type="InterPro" id="IPR039054">
    <property type="entry name" value="Int12_PHD"/>
</dbReference>
<sequence length="267" mass="28824">MALVQDIDMTILTRSLKLLHSPDEESAEQLRLIMEETIKNKYGNRKPINLLGLGLNKKSSSVDDSIRGKRIKLDDGDNNSPLYLGPADESQTSDSDSDDGVALEILDDDLACVVCRGMAVGAGNNLVECLECHSLYHQECHNPPITQDVNDPRFVWYCANCTKTLNKVGTSNSSKGSPSNTSQSNTKPVKSSAKSSSSSSKSFSAFSSSSKPATSSSSSKHSSSSSGHSISKSNTVPVPKINITADKRLQIMKKNAAKKQEKRKLTK</sequence>
<evidence type="ECO:0000256" key="4">
    <source>
        <dbReference type="ARBA" id="ARBA00022723"/>
    </source>
</evidence>
<dbReference type="GO" id="GO:0034472">
    <property type="term" value="P:snRNA 3'-end processing"/>
    <property type="evidence" value="ECO:0007669"/>
    <property type="project" value="TreeGrafter"/>
</dbReference>
<evidence type="ECO:0000256" key="2">
    <source>
        <dbReference type="ARBA" id="ARBA00006009"/>
    </source>
</evidence>
<dbReference type="GO" id="GO:0032039">
    <property type="term" value="C:integrator complex"/>
    <property type="evidence" value="ECO:0007669"/>
    <property type="project" value="UniProtKB-ARBA"/>
</dbReference>
<feature type="region of interest" description="Disordered" evidence="9">
    <location>
        <begin position="70"/>
        <end position="100"/>
    </location>
</feature>
<dbReference type="FunFam" id="3.30.40.10:FF:000101">
    <property type="entry name" value="Integrator complex subunit 12"/>
    <property type="match status" value="1"/>
</dbReference>
<dbReference type="GO" id="GO:0160240">
    <property type="term" value="P:RNA polymerase II transcription initiation surveillance"/>
    <property type="evidence" value="ECO:0007669"/>
    <property type="project" value="UniProtKB-ARBA"/>
</dbReference>
<keyword evidence="7" id="KW-0539">Nucleus</keyword>
<proteinExistence type="inferred from homology"/>
<feature type="region of interest" description="Disordered" evidence="9">
    <location>
        <begin position="168"/>
        <end position="248"/>
    </location>
</feature>
<evidence type="ECO:0000256" key="7">
    <source>
        <dbReference type="ARBA" id="ARBA00023242"/>
    </source>
</evidence>
<evidence type="ECO:0000256" key="9">
    <source>
        <dbReference type="SAM" id="MobiDB-lite"/>
    </source>
</evidence>
<comment type="subcellular location">
    <subcellularLocation>
        <location evidence="1">Nucleus</location>
    </subcellularLocation>
</comment>
<evidence type="ECO:0000256" key="8">
    <source>
        <dbReference type="PROSITE-ProRule" id="PRU00146"/>
    </source>
</evidence>
<dbReference type="Pfam" id="PF00628">
    <property type="entry name" value="PHD"/>
    <property type="match status" value="1"/>
</dbReference>
<keyword evidence="4" id="KW-0479">Metal-binding</keyword>
<dbReference type="InterPro" id="IPR013083">
    <property type="entry name" value="Znf_RING/FYVE/PHD"/>
</dbReference>
<evidence type="ECO:0000313" key="11">
    <source>
        <dbReference type="EMBL" id="JAS52141.1"/>
    </source>
</evidence>
<dbReference type="InterPro" id="IPR019786">
    <property type="entry name" value="Zinc_finger_PHD-type_CS"/>
</dbReference>
<dbReference type="InterPro" id="IPR051776">
    <property type="entry name" value="Integrator_subunit_12"/>
</dbReference>